<keyword evidence="7" id="KW-1003">Cell membrane</keyword>
<dbReference type="AlphaFoldDB" id="A0A1I1GZZ3"/>
<dbReference type="PANTHER" id="PTHR11910">
    <property type="entry name" value="ATP SYNTHASE DELTA CHAIN"/>
    <property type="match status" value="1"/>
</dbReference>
<evidence type="ECO:0000313" key="9">
    <source>
        <dbReference type="Proteomes" id="UP000199514"/>
    </source>
</evidence>
<evidence type="ECO:0000313" key="8">
    <source>
        <dbReference type="EMBL" id="SFC17075.1"/>
    </source>
</evidence>
<sequence length="186" mass="20828">MSDIRVASRYAKSLLELAQEQGALEEVNRDMQLFTKTVQQNRDLAMAISSPIIQNAKKQAILKAVFFGKVHKLTLAIFEVLSRKNRESFLPLIAKQFESQYAESQGIKIAQIVTPFALTPELRTNFEKLVSQKTGSSKVQLTEKVDTSLIGGYVLNIGDLQIDESVKSKLAGLKVQMLDKSYEHLI</sequence>
<keyword evidence="3 7" id="KW-0375">Hydrogen ion transport</keyword>
<keyword evidence="5 7" id="KW-0472">Membrane</keyword>
<evidence type="ECO:0000256" key="5">
    <source>
        <dbReference type="ARBA" id="ARBA00023136"/>
    </source>
</evidence>
<dbReference type="EMBL" id="FOLE01000003">
    <property type="protein sequence ID" value="SFC17075.1"/>
    <property type="molecule type" value="Genomic_DNA"/>
</dbReference>
<comment type="subcellular location">
    <subcellularLocation>
        <location evidence="7">Cell membrane</location>
        <topology evidence="7">Peripheral membrane protein</topology>
    </subcellularLocation>
    <subcellularLocation>
        <location evidence="1">Membrane</location>
    </subcellularLocation>
</comment>
<keyword evidence="2 7" id="KW-0813">Transport</keyword>
<evidence type="ECO:0000256" key="6">
    <source>
        <dbReference type="ARBA" id="ARBA00023310"/>
    </source>
</evidence>
<name>A0A1I1GZZ3_9BACT</name>
<reference evidence="8 9" key="1">
    <citation type="submission" date="2016-10" db="EMBL/GenBank/DDBJ databases">
        <authorList>
            <person name="de Groot N.N."/>
        </authorList>
    </citation>
    <scope>NUCLEOTIDE SEQUENCE [LARGE SCALE GENOMIC DNA]</scope>
    <source>
        <strain evidence="8 9">DSM 6793</strain>
    </source>
</reference>
<dbReference type="InterPro" id="IPR020781">
    <property type="entry name" value="ATPase_OSCP/d_CS"/>
</dbReference>
<dbReference type="STRING" id="927664.SAMN05421780_103150"/>
<comment type="similarity">
    <text evidence="7">Belongs to the ATPase delta chain family.</text>
</comment>
<gene>
    <name evidence="7" type="primary">atpH</name>
    <name evidence="8" type="ORF">SAMN05421780_103150</name>
</gene>
<evidence type="ECO:0000256" key="4">
    <source>
        <dbReference type="ARBA" id="ARBA00023065"/>
    </source>
</evidence>
<dbReference type="OrthoDB" id="9802471at2"/>
<accession>A0A1I1GZZ3</accession>
<protein>
    <recommendedName>
        <fullName evidence="7">ATP synthase subunit delta</fullName>
    </recommendedName>
    <alternativeName>
        <fullName evidence="7">ATP synthase F(1) sector subunit delta</fullName>
    </alternativeName>
    <alternativeName>
        <fullName evidence="7">F-type ATPase subunit delta</fullName>
        <shortName evidence="7">F-ATPase subunit delta</shortName>
    </alternativeName>
</protein>
<evidence type="ECO:0000256" key="2">
    <source>
        <dbReference type="ARBA" id="ARBA00022448"/>
    </source>
</evidence>
<dbReference type="GO" id="GO:0045259">
    <property type="term" value="C:proton-transporting ATP synthase complex"/>
    <property type="evidence" value="ECO:0007669"/>
    <property type="project" value="UniProtKB-KW"/>
</dbReference>
<dbReference type="NCBIfam" id="TIGR01145">
    <property type="entry name" value="ATP_synt_delta"/>
    <property type="match status" value="1"/>
</dbReference>
<organism evidence="8 9">
    <name type="scientific">Flexibacter flexilis DSM 6793</name>
    <dbReference type="NCBI Taxonomy" id="927664"/>
    <lineage>
        <taxon>Bacteria</taxon>
        <taxon>Pseudomonadati</taxon>
        <taxon>Bacteroidota</taxon>
        <taxon>Cytophagia</taxon>
        <taxon>Cytophagales</taxon>
        <taxon>Flexibacteraceae</taxon>
        <taxon>Flexibacter</taxon>
    </lineage>
</organism>
<proteinExistence type="inferred from homology"/>
<dbReference type="GO" id="GO:0046933">
    <property type="term" value="F:proton-transporting ATP synthase activity, rotational mechanism"/>
    <property type="evidence" value="ECO:0007669"/>
    <property type="project" value="UniProtKB-UniRule"/>
</dbReference>
<keyword evidence="4 7" id="KW-0406">Ion transport</keyword>
<dbReference type="SUPFAM" id="SSF47928">
    <property type="entry name" value="N-terminal domain of the delta subunit of the F1F0-ATP synthase"/>
    <property type="match status" value="1"/>
</dbReference>
<dbReference type="PROSITE" id="PS00389">
    <property type="entry name" value="ATPASE_DELTA"/>
    <property type="match status" value="1"/>
</dbReference>
<dbReference type="HAMAP" id="MF_01416">
    <property type="entry name" value="ATP_synth_delta_bact"/>
    <property type="match status" value="1"/>
</dbReference>
<dbReference type="GO" id="GO:0005886">
    <property type="term" value="C:plasma membrane"/>
    <property type="evidence" value="ECO:0007669"/>
    <property type="project" value="UniProtKB-SubCell"/>
</dbReference>
<dbReference type="Proteomes" id="UP000199514">
    <property type="component" value="Unassembled WGS sequence"/>
</dbReference>
<dbReference type="InterPro" id="IPR000711">
    <property type="entry name" value="ATPase_OSCP/dsu"/>
</dbReference>
<dbReference type="InterPro" id="IPR026015">
    <property type="entry name" value="ATP_synth_OSCP/delta_N_sf"/>
</dbReference>
<dbReference type="Pfam" id="PF00213">
    <property type="entry name" value="OSCP"/>
    <property type="match status" value="1"/>
</dbReference>
<evidence type="ECO:0000256" key="3">
    <source>
        <dbReference type="ARBA" id="ARBA00022781"/>
    </source>
</evidence>
<keyword evidence="7" id="KW-0139">CF(1)</keyword>
<dbReference type="Gene3D" id="1.10.520.20">
    <property type="entry name" value="N-terminal domain of the delta subunit of the F1F0-ATP synthase"/>
    <property type="match status" value="1"/>
</dbReference>
<keyword evidence="9" id="KW-1185">Reference proteome</keyword>
<comment type="function">
    <text evidence="7">This protein is part of the stalk that links CF(0) to CF(1). It either transmits conformational changes from CF(0) to CF(1) or is implicated in proton conduction.</text>
</comment>
<evidence type="ECO:0000256" key="1">
    <source>
        <dbReference type="ARBA" id="ARBA00004370"/>
    </source>
</evidence>
<dbReference type="PRINTS" id="PR00125">
    <property type="entry name" value="ATPASEDELTA"/>
</dbReference>
<comment type="function">
    <text evidence="7">F(1)F(0) ATP synthase produces ATP from ADP in the presence of a proton or sodium gradient. F-type ATPases consist of two structural domains, F(1) containing the extramembraneous catalytic core and F(0) containing the membrane proton channel, linked together by a central stalk and a peripheral stalk. During catalysis, ATP synthesis in the catalytic domain of F(1) is coupled via a rotary mechanism of the central stalk subunits to proton translocation.</text>
</comment>
<keyword evidence="6 7" id="KW-0066">ATP synthesis</keyword>
<dbReference type="RefSeq" id="WP_091509971.1">
    <property type="nucleotide sequence ID" value="NZ_FOLE01000003.1"/>
</dbReference>
<evidence type="ECO:0000256" key="7">
    <source>
        <dbReference type="HAMAP-Rule" id="MF_01416"/>
    </source>
</evidence>